<dbReference type="InParanoid" id="A0A6P8HT98"/>
<dbReference type="GeneID" id="116292650"/>
<dbReference type="KEGG" id="aten:116292650"/>
<evidence type="ECO:0000313" key="2">
    <source>
        <dbReference type="RefSeq" id="XP_031555862.1"/>
    </source>
</evidence>
<accession>A0A6P8HT98</accession>
<keyword evidence="1" id="KW-1185">Reference proteome</keyword>
<evidence type="ECO:0000313" key="1">
    <source>
        <dbReference type="Proteomes" id="UP000515163"/>
    </source>
</evidence>
<reference evidence="2" key="1">
    <citation type="submission" date="2025-08" db="UniProtKB">
        <authorList>
            <consortium name="RefSeq"/>
        </authorList>
    </citation>
    <scope>IDENTIFICATION</scope>
</reference>
<gene>
    <name evidence="2" type="primary">LOC116292650</name>
</gene>
<name>A0A6P8HT98_ACTTE</name>
<dbReference type="AlphaFoldDB" id="A0A6P8HT98"/>
<protein>
    <submittedName>
        <fullName evidence="2">Uncharacterized skeletal organic matrix protein 5-like</fullName>
    </submittedName>
</protein>
<organism evidence="1 2">
    <name type="scientific">Actinia tenebrosa</name>
    <name type="common">Australian red waratah sea anemone</name>
    <dbReference type="NCBI Taxonomy" id="6105"/>
    <lineage>
        <taxon>Eukaryota</taxon>
        <taxon>Metazoa</taxon>
        <taxon>Cnidaria</taxon>
        <taxon>Anthozoa</taxon>
        <taxon>Hexacorallia</taxon>
        <taxon>Actiniaria</taxon>
        <taxon>Actiniidae</taxon>
        <taxon>Actinia</taxon>
    </lineage>
</organism>
<proteinExistence type="predicted"/>
<sequence>MAYCHMDELPNCGGGGWTLTMKINGSKNTFDYNSFYWTNRQALKAENGLGLEDKESKLPTYWSTPLTKICLGMKMKTNSDIKWLKLELKQRADSLYDVMTTGNPTQPYTLLGVEKWKDTFMPRIRYRFNNPREGVNATFYDRTGRVRVKLGVVYRFGSFLTYLGFGPWGSWHQKYNIDISCGYGREDDTTPHYKKIHAFCYILVQ</sequence>
<dbReference type="Proteomes" id="UP000515163">
    <property type="component" value="Unplaced"/>
</dbReference>
<dbReference type="OrthoDB" id="5975172at2759"/>
<dbReference type="RefSeq" id="XP_031555862.1">
    <property type="nucleotide sequence ID" value="XM_031700002.1"/>
</dbReference>